<dbReference type="PANTHER" id="PTHR37017:SF11">
    <property type="entry name" value="ESTERASE_LIPASE_THIOESTERASE DOMAIN-CONTAINING PROTEIN"/>
    <property type="match status" value="1"/>
</dbReference>
<sequence>MTTFVLVPGAGGQAWYWHRLVPELVRRGHEVVAVDLPAGDESAGLDAYADAVAEAIGDRGPVTVVAQSMGGLTAPLVCRRREVEALVLVNAMVPRPGETGGDWWTATGQDEAQSACWAALGLPGEPDDDAVYFHDVPPDVVAELLARPEEQSGRPFDEPWPLPAWPDVPTRVLAGREDRLFPLEFQRRVARERLGLEVEEVPGGHCVALSRPLELAEALTAPR</sequence>
<reference evidence="2 3" key="1">
    <citation type="submission" date="2019-12" db="EMBL/GenBank/DDBJ databases">
        <title>the WGS of Blastococcus saxobsidens 67B17.</title>
        <authorList>
            <person name="Jiang Z."/>
        </authorList>
    </citation>
    <scope>NUCLEOTIDE SEQUENCE [LARGE SCALE GENOMIC DNA]</scope>
    <source>
        <strain evidence="2 3">67B17</strain>
    </source>
</reference>
<gene>
    <name evidence="2" type="ORF">GCU60_18960</name>
</gene>
<dbReference type="Pfam" id="PF12697">
    <property type="entry name" value="Abhydrolase_6"/>
    <property type="match status" value="1"/>
</dbReference>
<keyword evidence="2" id="KW-0378">Hydrolase</keyword>
<dbReference type="InterPro" id="IPR000073">
    <property type="entry name" value="AB_hydrolase_1"/>
</dbReference>
<organism evidence="2 3">
    <name type="scientific">Blastococcus saxobsidens</name>
    <dbReference type="NCBI Taxonomy" id="138336"/>
    <lineage>
        <taxon>Bacteria</taxon>
        <taxon>Bacillati</taxon>
        <taxon>Actinomycetota</taxon>
        <taxon>Actinomycetes</taxon>
        <taxon>Geodermatophilales</taxon>
        <taxon>Geodermatophilaceae</taxon>
        <taxon>Blastococcus</taxon>
    </lineage>
</organism>
<dbReference type="AlphaFoldDB" id="A0A6L9W8G5"/>
<dbReference type="PANTHER" id="PTHR37017">
    <property type="entry name" value="AB HYDROLASE-1 DOMAIN-CONTAINING PROTEIN-RELATED"/>
    <property type="match status" value="1"/>
</dbReference>
<dbReference type="SUPFAM" id="SSF53474">
    <property type="entry name" value="alpha/beta-Hydrolases"/>
    <property type="match status" value="1"/>
</dbReference>
<protein>
    <submittedName>
        <fullName evidence="2">Alpha/beta hydrolase</fullName>
    </submittedName>
</protein>
<dbReference type="EMBL" id="JAAGWG010000044">
    <property type="protein sequence ID" value="NEK87824.1"/>
    <property type="molecule type" value="Genomic_DNA"/>
</dbReference>
<dbReference type="RefSeq" id="WP_163208054.1">
    <property type="nucleotide sequence ID" value="NZ_JAAGWG010000044.1"/>
</dbReference>
<comment type="caution">
    <text evidence="2">The sequence shown here is derived from an EMBL/GenBank/DDBJ whole genome shotgun (WGS) entry which is preliminary data.</text>
</comment>
<dbReference type="Gene3D" id="3.40.50.1820">
    <property type="entry name" value="alpha/beta hydrolase"/>
    <property type="match status" value="1"/>
</dbReference>
<dbReference type="InterPro" id="IPR052897">
    <property type="entry name" value="Sec-Metab_Biosynth_Hydrolase"/>
</dbReference>
<feature type="domain" description="AB hydrolase-1" evidence="1">
    <location>
        <begin position="4"/>
        <end position="218"/>
    </location>
</feature>
<name>A0A6L9W8G5_9ACTN</name>
<evidence type="ECO:0000313" key="3">
    <source>
        <dbReference type="Proteomes" id="UP000479241"/>
    </source>
</evidence>
<evidence type="ECO:0000259" key="1">
    <source>
        <dbReference type="Pfam" id="PF12697"/>
    </source>
</evidence>
<dbReference type="GO" id="GO:0016787">
    <property type="term" value="F:hydrolase activity"/>
    <property type="evidence" value="ECO:0007669"/>
    <property type="project" value="UniProtKB-KW"/>
</dbReference>
<dbReference type="InterPro" id="IPR029058">
    <property type="entry name" value="AB_hydrolase_fold"/>
</dbReference>
<accession>A0A6L9W8G5</accession>
<dbReference type="Proteomes" id="UP000479241">
    <property type="component" value="Unassembled WGS sequence"/>
</dbReference>
<proteinExistence type="predicted"/>
<evidence type="ECO:0000313" key="2">
    <source>
        <dbReference type="EMBL" id="NEK87824.1"/>
    </source>
</evidence>